<dbReference type="AlphaFoldDB" id="A0A1W2G5C3"/>
<name>A0A1W2G5C3_REIFA</name>
<reference evidence="1 2" key="1">
    <citation type="submission" date="2017-04" db="EMBL/GenBank/DDBJ databases">
        <authorList>
            <person name="Afonso C.L."/>
            <person name="Miller P.J."/>
            <person name="Scott M.A."/>
            <person name="Spackman E."/>
            <person name="Goraichik I."/>
            <person name="Dimitrov K.M."/>
            <person name="Suarez D.L."/>
            <person name="Swayne D.E."/>
        </authorList>
    </citation>
    <scope>NUCLEOTIDE SEQUENCE [LARGE SCALE GENOMIC DNA]</scope>
    <source>
        <strain evidence="1 2">DSM 26133</strain>
    </source>
</reference>
<sequence length="48" mass="5515">MQLQNKKSLLKTGTASISLEIMKRHTSDTYGFLYQSTLSIKYINSIFD</sequence>
<accession>A0A1W2G5C3</accession>
<dbReference type="STRING" id="692418.SAMN04488029_0069"/>
<dbReference type="Proteomes" id="UP000192472">
    <property type="component" value="Unassembled WGS sequence"/>
</dbReference>
<gene>
    <name evidence="1" type="ORF">SAMN04488029_0069</name>
</gene>
<protein>
    <submittedName>
        <fullName evidence="1">Uncharacterized protein</fullName>
    </submittedName>
</protein>
<evidence type="ECO:0000313" key="2">
    <source>
        <dbReference type="Proteomes" id="UP000192472"/>
    </source>
</evidence>
<dbReference type="EMBL" id="FWYF01000001">
    <property type="protein sequence ID" value="SMD31734.1"/>
    <property type="molecule type" value="Genomic_DNA"/>
</dbReference>
<organism evidence="1 2">
    <name type="scientific">Reichenbachiella faecimaris</name>
    <dbReference type="NCBI Taxonomy" id="692418"/>
    <lineage>
        <taxon>Bacteria</taxon>
        <taxon>Pseudomonadati</taxon>
        <taxon>Bacteroidota</taxon>
        <taxon>Cytophagia</taxon>
        <taxon>Cytophagales</taxon>
        <taxon>Reichenbachiellaceae</taxon>
        <taxon>Reichenbachiella</taxon>
    </lineage>
</organism>
<proteinExistence type="predicted"/>
<keyword evidence="2" id="KW-1185">Reference proteome</keyword>
<evidence type="ECO:0000313" key="1">
    <source>
        <dbReference type="EMBL" id="SMD31734.1"/>
    </source>
</evidence>